<dbReference type="SUPFAM" id="SSF48208">
    <property type="entry name" value="Six-hairpin glycosidases"/>
    <property type="match status" value="1"/>
</dbReference>
<dbReference type="AlphaFoldDB" id="A0A2S8B519"/>
<dbReference type="GO" id="GO:0016740">
    <property type="term" value="F:transferase activity"/>
    <property type="evidence" value="ECO:0007669"/>
    <property type="project" value="UniProtKB-KW"/>
</dbReference>
<dbReference type="Proteomes" id="UP000238954">
    <property type="component" value="Chromosome"/>
</dbReference>
<dbReference type="GO" id="GO:0005975">
    <property type="term" value="P:carbohydrate metabolic process"/>
    <property type="evidence" value="ECO:0007669"/>
    <property type="project" value="InterPro"/>
</dbReference>
<dbReference type="PANTHER" id="PTHR12526:SF572">
    <property type="entry name" value="BLL5144 PROTEIN"/>
    <property type="match status" value="1"/>
</dbReference>
<protein>
    <submittedName>
        <fullName evidence="1">Glycosyl transferase family 1</fullName>
    </submittedName>
</protein>
<keyword evidence="2" id="KW-1185">Reference proteome</keyword>
<dbReference type="CDD" id="cd03822">
    <property type="entry name" value="GT4_mannosyltransferase-like"/>
    <property type="match status" value="1"/>
</dbReference>
<dbReference type="Gene3D" id="3.40.50.2000">
    <property type="entry name" value="Glycogen Phosphorylase B"/>
    <property type="match status" value="2"/>
</dbReference>
<reference evidence="2" key="1">
    <citation type="submission" date="2017-11" db="EMBL/GenBank/DDBJ databases">
        <title>The complete genome sequence of Sphingopyxis pomeranensis sp. nov. strain WS5A3p.</title>
        <authorList>
            <person name="Kaminski M.A."/>
        </authorList>
    </citation>
    <scope>NUCLEOTIDE SEQUENCE [LARGE SCALE GENOMIC DNA]</scope>
    <source>
        <strain evidence="2">WS5A3p</strain>
    </source>
</reference>
<accession>A0A2S8B519</accession>
<dbReference type="InterPro" id="IPR008928">
    <property type="entry name" value="6-hairpin_glycosidase_sf"/>
</dbReference>
<proteinExistence type="predicted"/>
<sequence>MYEVIDRAAFDEADWPAGAPKAAAQSGTRLALVGGFLPRRCGIATFTTDIHDSLKRAAPDLAVDIYAMTPATDAIAFDPETCSTITEGEAESFADAARRIEASGADVIWLQHEFGLFGGLAGDMIFELVDRISAPLIVTLHTVLADPDADQMRVMQRLIASASKLVVMSECSRLLLRTLYAADDEQIVVIPHGVPDRPFGRTQMFKAPAGLVGRDVVMTFGLLSPGKGIEAAIAALPAVIADCPDILYCIVGATHPNLLAREGEAYRERLQDQAKALGVEAHIKWIDAFLETDALLDLIEAADIYVTPYTGAGQSTSGTLAYAMALGKAVVSTPYVHATELLADGHGILVPFGDSPAIAREIVALLSDRERLGAMQRRAYQRGRQMIWSALAARLVALIDATKVNPWASPIPARVGIDGLLRICDDTGILQHSVHDIPDRAHGYCVDDNARALMLTHRLGKEAEPHRSRLTSIFAAFVEASWNEDSGQFRNFMDYRRNWLEDSGSEDSCGRTLWALGATAREGRSASTRLWAGRLFIRAAPSMSAFRSPRAIAFAMLGADYLLAVDEENAPAMTMLQQGTDRLLALYEQASTPDWHWFEPVLAYDNGRIPEALIRAGIRLRRADATQCGLDTLRWLNTAQIAPAGHFRPVGSDSFGRHHELPRPFDQQPVEAWAAIDAASAAYDLTGDAIWLTHAQRAYRWFSGANDRGLAVGDPHSGTCRDGINRRGLNLNEGAESVLAYQHASCALRALTAKIH</sequence>
<evidence type="ECO:0000313" key="1">
    <source>
        <dbReference type="EMBL" id="PQM27495.1"/>
    </source>
</evidence>
<evidence type="ECO:0000313" key="2">
    <source>
        <dbReference type="Proteomes" id="UP000238954"/>
    </source>
</evidence>
<dbReference type="PANTHER" id="PTHR12526">
    <property type="entry name" value="GLYCOSYLTRANSFERASE"/>
    <property type="match status" value="1"/>
</dbReference>
<dbReference type="OrthoDB" id="9765330at2"/>
<dbReference type="SUPFAM" id="SSF53756">
    <property type="entry name" value="UDP-Glycosyltransferase/glycogen phosphorylase"/>
    <property type="match status" value="1"/>
</dbReference>
<keyword evidence="1" id="KW-0808">Transferase</keyword>
<dbReference type="Pfam" id="PF13692">
    <property type="entry name" value="Glyco_trans_1_4"/>
    <property type="match status" value="1"/>
</dbReference>
<dbReference type="EMBL" id="PHFW01000002">
    <property type="protein sequence ID" value="PQM27495.1"/>
    <property type="molecule type" value="Genomic_DNA"/>
</dbReference>
<name>A0A2S8B519_9SPHN</name>
<comment type="caution">
    <text evidence="1">The sequence shown here is derived from an EMBL/GenBank/DDBJ whole genome shotgun (WGS) entry which is preliminary data.</text>
</comment>
<organism evidence="1 2">
    <name type="scientific">Sphingopyxis lindanitolerans</name>
    <dbReference type="NCBI Taxonomy" id="2054227"/>
    <lineage>
        <taxon>Bacteria</taxon>
        <taxon>Pseudomonadati</taxon>
        <taxon>Pseudomonadota</taxon>
        <taxon>Alphaproteobacteria</taxon>
        <taxon>Sphingomonadales</taxon>
        <taxon>Sphingomonadaceae</taxon>
        <taxon>Sphingopyxis</taxon>
    </lineage>
</organism>
<dbReference type="RefSeq" id="WP_105997754.1">
    <property type="nucleotide sequence ID" value="NZ_CM009578.1"/>
</dbReference>
<gene>
    <name evidence="1" type="ORF">CVO77_02595</name>
</gene>